<dbReference type="InterPro" id="IPR025380">
    <property type="entry name" value="DUF4369"/>
</dbReference>
<evidence type="ECO:0000259" key="3">
    <source>
        <dbReference type="Pfam" id="PF14289"/>
    </source>
</evidence>
<feature type="region of interest" description="Disordered" evidence="1">
    <location>
        <begin position="227"/>
        <end position="270"/>
    </location>
</feature>
<protein>
    <submittedName>
        <fullName evidence="4">Contig81, whole genome shotgun sequence</fullName>
    </submittedName>
</protein>
<evidence type="ECO:0000256" key="1">
    <source>
        <dbReference type="SAM" id="MobiDB-lite"/>
    </source>
</evidence>
<name>A0A0D0ITK8_9BACT</name>
<organism evidence="4 5">
    <name type="scientific">Prevotella pectinovora</name>
    <dbReference type="NCBI Taxonomy" id="1602169"/>
    <lineage>
        <taxon>Bacteria</taxon>
        <taxon>Pseudomonadati</taxon>
        <taxon>Bacteroidota</taxon>
        <taxon>Bacteroidia</taxon>
        <taxon>Bacteroidales</taxon>
        <taxon>Prevotellaceae</taxon>
        <taxon>Prevotella</taxon>
    </lineage>
</organism>
<sequence>MNKIFYSLIVAVAMILTSCAGTYDIKGTSNVSVLDGKMLYLKQYHDSDLKNIDSCDVVHGQFGFNGRLDSVRMVTLFMDDENIMPVVLESGSINVKIDNGSQKVSGTPLNDKLSEFIEKYNQLEMQMNDLAHKQSQAIMNGEDENTINQKLAIEAQQITQKEDKLITSFICDNFDNVLGPGVFFMMTMGYPIPELSPWIEDIMSKATDHFKNDAYVRDYYQKAQQNQEILNGMATPDGPAPQPAAGPQPTDAPQQPMDGPTPNQLAQPAE</sequence>
<proteinExistence type="predicted"/>
<feature type="compositionally biased region" description="Polar residues" evidence="1">
    <location>
        <begin position="261"/>
        <end position="270"/>
    </location>
</feature>
<dbReference type="EMBL" id="JXQK01000081">
    <property type="protein sequence ID" value="KIP60419.1"/>
    <property type="molecule type" value="Genomic_DNA"/>
</dbReference>
<evidence type="ECO:0000256" key="2">
    <source>
        <dbReference type="SAM" id="SignalP"/>
    </source>
</evidence>
<dbReference type="RefSeq" id="WP_042520061.1">
    <property type="nucleotide sequence ID" value="NZ_JXQK01000081.1"/>
</dbReference>
<dbReference type="AlphaFoldDB" id="A0A0D0ITK8"/>
<comment type="caution">
    <text evidence="4">The sequence shown here is derived from an EMBL/GenBank/DDBJ whole genome shotgun (WGS) entry which is preliminary data.</text>
</comment>
<feature type="signal peptide" evidence="2">
    <location>
        <begin position="1"/>
        <end position="22"/>
    </location>
</feature>
<feature type="compositionally biased region" description="Low complexity" evidence="1">
    <location>
        <begin position="247"/>
        <end position="256"/>
    </location>
</feature>
<evidence type="ECO:0000313" key="4">
    <source>
        <dbReference type="EMBL" id="KIP60419.1"/>
    </source>
</evidence>
<dbReference type="PROSITE" id="PS51257">
    <property type="entry name" value="PROKAR_LIPOPROTEIN"/>
    <property type="match status" value="1"/>
</dbReference>
<dbReference type="Pfam" id="PF14289">
    <property type="entry name" value="DUF4369"/>
    <property type="match status" value="1"/>
</dbReference>
<evidence type="ECO:0000313" key="5">
    <source>
        <dbReference type="Proteomes" id="UP000032046"/>
    </source>
</evidence>
<reference evidence="4 5" key="1">
    <citation type="submission" date="2015-01" db="EMBL/GenBank/DDBJ databases">
        <title>Comparative genomics of non-oral Prevotella species.</title>
        <authorList>
            <person name="Accetto T."/>
            <person name="Nograsek B."/>
            <person name="Avgustin G."/>
        </authorList>
    </citation>
    <scope>NUCLEOTIDE SEQUENCE [LARGE SCALE GENOMIC DNA]</scope>
    <source>
        <strain evidence="4 5">P5-119</strain>
    </source>
</reference>
<feature type="chain" id="PRO_5002212614" evidence="2">
    <location>
        <begin position="23"/>
        <end position="270"/>
    </location>
</feature>
<accession>A0A0D0ITK8</accession>
<keyword evidence="5" id="KW-1185">Reference proteome</keyword>
<dbReference type="Proteomes" id="UP000032046">
    <property type="component" value="Unassembled WGS sequence"/>
</dbReference>
<keyword evidence="2" id="KW-0732">Signal</keyword>
<gene>
    <name evidence="4" type="ORF">ST44_11475</name>
</gene>
<dbReference type="STRING" id="1602171.ST44_11475"/>
<feature type="domain" description="DUF4369" evidence="3">
    <location>
        <begin position="23"/>
        <end position="113"/>
    </location>
</feature>